<protein>
    <recommendedName>
        <fullName evidence="2">3-keto-alpha-glucoside-1,2-lyase/3-keto-2-hydroxy-glucal hydratase domain-containing protein</fullName>
    </recommendedName>
</protein>
<dbReference type="OrthoDB" id="272468at2"/>
<dbReference type="RefSeq" id="WP_145059330.1">
    <property type="nucleotide sequence ID" value="NZ_CP036263.1"/>
</dbReference>
<proteinExistence type="predicted"/>
<evidence type="ECO:0000259" key="2">
    <source>
        <dbReference type="Pfam" id="PF06439"/>
    </source>
</evidence>
<dbReference type="GO" id="GO:0016787">
    <property type="term" value="F:hydrolase activity"/>
    <property type="evidence" value="ECO:0007669"/>
    <property type="project" value="InterPro"/>
</dbReference>
<feature type="region of interest" description="Disordered" evidence="1">
    <location>
        <begin position="255"/>
        <end position="275"/>
    </location>
</feature>
<dbReference type="Proteomes" id="UP000319852">
    <property type="component" value="Chromosome"/>
</dbReference>
<accession>A0A517MTU3</accession>
<evidence type="ECO:0000313" key="4">
    <source>
        <dbReference type="Proteomes" id="UP000319852"/>
    </source>
</evidence>
<dbReference type="Gene3D" id="2.60.120.560">
    <property type="entry name" value="Exo-inulinase, domain 1"/>
    <property type="match status" value="1"/>
</dbReference>
<feature type="domain" description="3-keto-alpha-glucoside-1,2-lyase/3-keto-2-hydroxy-glucal hydratase" evidence="2">
    <location>
        <begin position="58"/>
        <end position="252"/>
    </location>
</feature>
<sequence>MTNRLPNCCPFPGVGLAVAISLLFLNAPLIAKGQESATATEERAEKQAAEKKPSAKKIELFNGKDLAGWEGDPKLWSVQDGQIVGSTIGTKIESNTFLIYQGGEFADFRLQFKARLAGDNNSGVQYRSQVTNPKMWAVAGYQMDIHANPPYTAMLFGEGTGRHIIALRGQKMEIEEEKVESPLKEGGKLKPIDLAKWHQYTIEARGNRLVHKLDGKVTVDVTDNHKKKCDRGVIALQVHQGKPMTVWFKDILLEPLDGSSPSRDKPPAESEVAED</sequence>
<name>A0A517MTU3_9BACT</name>
<gene>
    <name evidence="3" type="ORF">HG15A2_15720</name>
</gene>
<dbReference type="KEGG" id="amob:HG15A2_15720"/>
<dbReference type="Pfam" id="PF06439">
    <property type="entry name" value="3keto-disac_hyd"/>
    <property type="match status" value="1"/>
</dbReference>
<dbReference type="EMBL" id="CP036263">
    <property type="protein sequence ID" value="QDS98299.1"/>
    <property type="molecule type" value="Genomic_DNA"/>
</dbReference>
<evidence type="ECO:0000313" key="3">
    <source>
        <dbReference type="EMBL" id="QDS98299.1"/>
    </source>
</evidence>
<keyword evidence="4" id="KW-1185">Reference proteome</keyword>
<reference evidence="3 4" key="1">
    <citation type="submission" date="2019-02" db="EMBL/GenBank/DDBJ databases">
        <title>Deep-cultivation of Planctomycetes and their phenomic and genomic characterization uncovers novel biology.</title>
        <authorList>
            <person name="Wiegand S."/>
            <person name="Jogler M."/>
            <person name="Boedeker C."/>
            <person name="Pinto D."/>
            <person name="Vollmers J."/>
            <person name="Rivas-Marin E."/>
            <person name="Kohn T."/>
            <person name="Peeters S.H."/>
            <person name="Heuer A."/>
            <person name="Rast P."/>
            <person name="Oberbeckmann S."/>
            <person name="Bunk B."/>
            <person name="Jeske O."/>
            <person name="Meyerdierks A."/>
            <person name="Storesund J.E."/>
            <person name="Kallscheuer N."/>
            <person name="Luecker S."/>
            <person name="Lage O.M."/>
            <person name="Pohl T."/>
            <person name="Merkel B.J."/>
            <person name="Hornburger P."/>
            <person name="Mueller R.-W."/>
            <person name="Bruemmer F."/>
            <person name="Labrenz M."/>
            <person name="Spormann A.M."/>
            <person name="Op den Camp H."/>
            <person name="Overmann J."/>
            <person name="Amann R."/>
            <person name="Jetten M.S.M."/>
            <person name="Mascher T."/>
            <person name="Medema M.H."/>
            <person name="Devos D.P."/>
            <person name="Kaster A.-K."/>
            <person name="Ovreas L."/>
            <person name="Rohde M."/>
            <person name="Galperin M.Y."/>
            <person name="Jogler C."/>
        </authorList>
    </citation>
    <scope>NUCLEOTIDE SEQUENCE [LARGE SCALE GENOMIC DNA]</scope>
    <source>
        <strain evidence="3 4">HG15A2</strain>
    </source>
</reference>
<evidence type="ECO:0000256" key="1">
    <source>
        <dbReference type="SAM" id="MobiDB-lite"/>
    </source>
</evidence>
<organism evidence="3 4">
    <name type="scientific">Adhaeretor mobilis</name>
    <dbReference type="NCBI Taxonomy" id="1930276"/>
    <lineage>
        <taxon>Bacteria</taxon>
        <taxon>Pseudomonadati</taxon>
        <taxon>Planctomycetota</taxon>
        <taxon>Planctomycetia</taxon>
        <taxon>Pirellulales</taxon>
        <taxon>Lacipirellulaceae</taxon>
        <taxon>Adhaeretor</taxon>
    </lineage>
</organism>
<dbReference type="AlphaFoldDB" id="A0A517MTU3"/>
<dbReference type="InterPro" id="IPR010496">
    <property type="entry name" value="AL/BT2_dom"/>
</dbReference>